<dbReference type="InterPro" id="IPR023214">
    <property type="entry name" value="HAD_sf"/>
</dbReference>
<reference evidence="3" key="1">
    <citation type="submission" date="2016-06" db="EMBL/GenBank/DDBJ databases">
        <title>Parallel loss of symbiosis genes in relatives of nitrogen-fixing non-legume Parasponia.</title>
        <authorList>
            <person name="Van Velzen R."/>
            <person name="Holmer R."/>
            <person name="Bu F."/>
            <person name="Rutten L."/>
            <person name="Van Zeijl A."/>
            <person name="Liu W."/>
            <person name="Santuari L."/>
            <person name="Cao Q."/>
            <person name="Sharma T."/>
            <person name="Shen D."/>
            <person name="Roswanjaya Y."/>
            <person name="Wardhani T."/>
            <person name="Kalhor M.S."/>
            <person name="Jansen J."/>
            <person name="Van den Hoogen J."/>
            <person name="Gungor B."/>
            <person name="Hartog M."/>
            <person name="Hontelez J."/>
            <person name="Verver J."/>
            <person name="Yang W.-C."/>
            <person name="Schijlen E."/>
            <person name="Repin R."/>
            <person name="Schilthuizen M."/>
            <person name="Schranz E."/>
            <person name="Heidstra R."/>
            <person name="Miyata K."/>
            <person name="Fedorova E."/>
            <person name="Kohlen W."/>
            <person name="Bisseling T."/>
            <person name="Smit S."/>
            <person name="Geurts R."/>
        </authorList>
    </citation>
    <scope>NUCLEOTIDE SEQUENCE [LARGE SCALE GENOMIC DNA]</scope>
    <source>
        <strain evidence="3">cv. WU1-14</strain>
    </source>
</reference>
<feature type="compositionally biased region" description="Polar residues" evidence="1">
    <location>
        <begin position="43"/>
        <end position="52"/>
    </location>
</feature>
<dbReference type="EMBL" id="JXTB01000049">
    <property type="protein sequence ID" value="PON70560.1"/>
    <property type="molecule type" value="Genomic_DNA"/>
</dbReference>
<feature type="compositionally biased region" description="Basic and acidic residues" evidence="1">
    <location>
        <begin position="169"/>
        <end position="183"/>
    </location>
</feature>
<feature type="compositionally biased region" description="Low complexity" evidence="1">
    <location>
        <begin position="253"/>
        <end position="262"/>
    </location>
</feature>
<feature type="region of interest" description="Disordered" evidence="1">
    <location>
        <begin position="38"/>
        <end position="125"/>
    </location>
</feature>
<feature type="compositionally biased region" description="Basic and acidic residues" evidence="1">
    <location>
        <begin position="65"/>
        <end position="87"/>
    </location>
</feature>
<dbReference type="GO" id="GO:0006360">
    <property type="term" value="P:transcription by RNA polymerase I"/>
    <property type="evidence" value="ECO:0007669"/>
    <property type="project" value="InterPro"/>
</dbReference>
<dbReference type="AlphaFoldDB" id="A0A2P5DBD2"/>
<dbReference type="PANTHER" id="PTHR15484:SF8">
    <property type="entry name" value="DNA-DIRECTED RNA POLYMERASE I SUBUNIT RPA34"/>
    <property type="match status" value="1"/>
</dbReference>
<dbReference type="OrthoDB" id="1711508at2759"/>
<dbReference type="InterPro" id="IPR036412">
    <property type="entry name" value="HAD-like_sf"/>
</dbReference>
<protein>
    <submittedName>
        <fullName evidence="2">FCP1 domain containing protein</fullName>
    </submittedName>
</protein>
<dbReference type="GO" id="GO:0005736">
    <property type="term" value="C:RNA polymerase I complex"/>
    <property type="evidence" value="ECO:0007669"/>
    <property type="project" value="TreeGrafter"/>
</dbReference>
<feature type="compositionally biased region" description="Basic residues" evidence="1">
    <location>
        <begin position="95"/>
        <end position="104"/>
    </location>
</feature>
<comment type="caution">
    <text evidence="2">The sequence shown here is derived from an EMBL/GenBank/DDBJ whole genome shotgun (WGS) entry which is preliminary data.</text>
</comment>
<feature type="region of interest" description="Disordered" evidence="1">
    <location>
        <begin position="141"/>
        <end position="366"/>
    </location>
</feature>
<feature type="compositionally biased region" description="Basic residues" evidence="1">
    <location>
        <begin position="339"/>
        <end position="352"/>
    </location>
</feature>
<feature type="compositionally biased region" description="Basic residues" evidence="1">
    <location>
        <begin position="54"/>
        <end position="64"/>
    </location>
</feature>
<evidence type="ECO:0000256" key="1">
    <source>
        <dbReference type="SAM" id="MobiDB-lite"/>
    </source>
</evidence>
<proteinExistence type="predicted"/>
<accession>A0A2P5DBD2</accession>
<dbReference type="InterPro" id="IPR013240">
    <property type="entry name" value="DNA-dir_RNA_pol1_su_RPA34"/>
</dbReference>
<gene>
    <name evidence="2" type="ORF">PanWU01x14_079340</name>
</gene>
<dbReference type="Proteomes" id="UP000237105">
    <property type="component" value="Unassembled WGS sequence"/>
</dbReference>
<dbReference type="SUPFAM" id="SSF56784">
    <property type="entry name" value="HAD-like"/>
    <property type="match status" value="1"/>
</dbReference>
<evidence type="ECO:0000313" key="3">
    <source>
        <dbReference type="Proteomes" id="UP000237105"/>
    </source>
</evidence>
<dbReference type="STRING" id="3476.A0A2P5DBD2"/>
<evidence type="ECO:0000313" key="2">
    <source>
        <dbReference type="EMBL" id="PON70560.1"/>
    </source>
</evidence>
<feature type="region of interest" description="Disordered" evidence="1">
    <location>
        <begin position="480"/>
        <end position="508"/>
    </location>
</feature>
<dbReference type="GO" id="GO:0003723">
    <property type="term" value="F:RNA binding"/>
    <property type="evidence" value="ECO:0007669"/>
    <property type="project" value="TreeGrafter"/>
</dbReference>
<dbReference type="PANTHER" id="PTHR15484">
    <property type="entry name" value="DNA-DIRECTED RNA POLYMERASE I SUBUNIT RPA34"/>
    <property type="match status" value="1"/>
</dbReference>
<keyword evidence="3" id="KW-1185">Reference proteome</keyword>
<feature type="compositionally biased region" description="Basic residues" evidence="1">
    <location>
        <begin position="272"/>
        <end position="281"/>
    </location>
</feature>
<feature type="compositionally biased region" description="Basic and acidic residues" evidence="1">
    <location>
        <begin position="192"/>
        <end position="201"/>
    </location>
</feature>
<feature type="compositionally biased region" description="Basic residues" evidence="1">
    <location>
        <begin position="489"/>
        <end position="500"/>
    </location>
</feature>
<name>A0A2P5DBD2_PARAD</name>
<sequence length="817" mass="91214">MDSDNTRPGETSNYWEKKYERKRNNLSSFLPIREEATALESADNASTELLPTSKSKKQRKKHRRDDKTETDNTDHESASLESADKANTELLPTSKSKKQRKNRRRDSTDHESASLKSSVSEGDLHLGSVACTNGETSLERCTLESHSQSVGSRDLVPTSEKKKKKKKSKSNEAKKNNTEHENLKGVTLESAAEEREQRLLDGPHQTGLERTSNLGRPTHHESASLKSSASIGDLHPEFVVGINGGTSSEKFPSESPVNSESVVGREVELTSGKKKKKKRSKSNNPEISNIKPEILNGATMESTAEERAQQLEDGPGQTSVERTENLESPTPVADLSCSKVKKKRKRKRKQNKKNQLSEHNDHESNDKVNEFLQGTDMQDIVLDKIASFQPLVKASARTEPEAEHMDHTLQQNVGMLNQGVTDDKHSAQDFGNFVTEVVGLISADTLENPPATDEQNSFPGGADTVSIKNHDDCTEVGHVLESSKIDTNKRKKRNRRSTKRKSSELGITLQPVEDNEVNGTSSGLLENIAASSLGIEAVSEQVVDVLNEKDFSCSDIKPAPQERKKVSTCRNKSLNDASEVDVSVENFEQKNRGNLVREHDALRLDGNYHCKENGPSDLLKLDSVKIETIREEAPSSHYDEGKDRVHLEATTIEGNLSQLPRTLPDRTLVARSRKQLLILDVNGLLVDFDQSHCTTTKFNTLENKNKPLVFKELRKLWEKLEPDLPWEKGEYDETNTLLLDDSPYKALRNPANTAIFPRPYQYGDRSDKSLGPGGDLRTYLEGLATTDNIQKYVECNPFGQEAITKSHKSWEFYSTLL</sequence>
<organism evidence="2 3">
    <name type="scientific">Parasponia andersonii</name>
    <name type="common">Sponia andersonii</name>
    <dbReference type="NCBI Taxonomy" id="3476"/>
    <lineage>
        <taxon>Eukaryota</taxon>
        <taxon>Viridiplantae</taxon>
        <taxon>Streptophyta</taxon>
        <taxon>Embryophyta</taxon>
        <taxon>Tracheophyta</taxon>
        <taxon>Spermatophyta</taxon>
        <taxon>Magnoliopsida</taxon>
        <taxon>eudicotyledons</taxon>
        <taxon>Gunneridae</taxon>
        <taxon>Pentapetalae</taxon>
        <taxon>rosids</taxon>
        <taxon>fabids</taxon>
        <taxon>Rosales</taxon>
        <taxon>Cannabaceae</taxon>
        <taxon>Parasponia</taxon>
    </lineage>
</organism>
<feature type="compositionally biased region" description="Basic and acidic residues" evidence="1">
    <location>
        <begin position="355"/>
        <end position="366"/>
    </location>
</feature>
<dbReference type="Gene3D" id="3.40.50.1000">
    <property type="entry name" value="HAD superfamily/HAD-like"/>
    <property type="match status" value="1"/>
</dbReference>